<dbReference type="RefSeq" id="WP_344754415.1">
    <property type="nucleotide sequence ID" value="NZ_BAABAE010000003.1"/>
</dbReference>
<gene>
    <name evidence="1" type="ORF">GCM10022239_10180</name>
</gene>
<dbReference type="Proteomes" id="UP001501004">
    <property type="component" value="Unassembled WGS sequence"/>
</dbReference>
<organism evidence="1 2">
    <name type="scientific">Leifsonella bigeumensis</name>
    <dbReference type="NCBI Taxonomy" id="433643"/>
    <lineage>
        <taxon>Bacteria</taxon>
        <taxon>Bacillati</taxon>
        <taxon>Actinomycetota</taxon>
        <taxon>Actinomycetes</taxon>
        <taxon>Micrococcales</taxon>
        <taxon>Microbacteriaceae</taxon>
        <taxon>Leifsonella</taxon>
    </lineage>
</organism>
<dbReference type="InterPro" id="IPR008651">
    <property type="entry name" value="Uncharacterised_HicB"/>
</dbReference>
<evidence type="ECO:0000313" key="1">
    <source>
        <dbReference type="EMBL" id="GAA3736238.1"/>
    </source>
</evidence>
<name>A0ABP7FC98_9MICO</name>
<proteinExistence type="predicted"/>
<dbReference type="Pfam" id="PF05534">
    <property type="entry name" value="HicB"/>
    <property type="match status" value="1"/>
</dbReference>
<dbReference type="SUPFAM" id="SSF47598">
    <property type="entry name" value="Ribbon-helix-helix"/>
    <property type="match status" value="1"/>
</dbReference>
<keyword evidence="2" id="KW-1185">Reference proteome</keyword>
<dbReference type="InterPro" id="IPR010985">
    <property type="entry name" value="Ribbon_hlx_hlx"/>
</dbReference>
<dbReference type="Gene3D" id="1.10.1220.10">
    <property type="entry name" value="Met repressor-like"/>
    <property type="match status" value="1"/>
</dbReference>
<evidence type="ECO:0000313" key="2">
    <source>
        <dbReference type="Proteomes" id="UP001501004"/>
    </source>
</evidence>
<dbReference type="InterPro" id="IPR013321">
    <property type="entry name" value="Arc_rbn_hlx_hlx"/>
</dbReference>
<comment type="caution">
    <text evidence="1">The sequence shown here is derived from an EMBL/GenBank/DDBJ whole genome shotgun (WGS) entry which is preliminary data.</text>
</comment>
<dbReference type="EMBL" id="BAABAE010000003">
    <property type="protein sequence ID" value="GAA3736238.1"/>
    <property type="molecule type" value="Genomic_DNA"/>
</dbReference>
<protein>
    <recommendedName>
        <fullName evidence="3">Toxin-antitoxin system HicB family antitoxin</fullName>
    </recommendedName>
</protein>
<sequence length="109" mass="11946">MKQLLLRVPEELHARLTDQARASGTSVNALANQILGLGIDPSSLSRRDRLKLKLMVVGTVGRGRPHPKAELAPVRTPEEKAAILERALESMRGVGPIADEIMAYERGER</sequence>
<evidence type="ECO:0008006" key="3">
    <source>
        <dbReference type="Google" id="ProtNLM"/>
    </source>
</evidence>
<reference evidence="2" key="1">
    <citation type="journal article" date="2019" name="Int. J. Syst. Evol. Microbiol.">
        <title>The Global Catalogue of Microorganisms (GCM) 10K type strain sequencing project: providing services to taxonomists for standard genome sequencing and annotation.</title>
        <authorList>
            <consortium name="The Broad Institute Genomics Platform"/>
            <consortium name="The Broad Institute Genome Sequencing Center for Infectious Disease"/>
            <person name="Wu L."/>
            <person name="Ma J."/>
        </authorList>
    </citation>
    <scope>NUCLEOTIDE SEQUENCE [LARGE SCALE GENOMIC DNA]</scope>
    <source>
        <strain evidence="2">JCM 16949</strain>
    </source>
</reference>
<accession>A0ABP7FC98</accession>